<comment type="subcellular location">
    <subcellularLocation>
        <location evidence="2">Cell membrane</location>
        <topology evidence="2">Multi-pass membrane protein</topology>
    </subcellularLocation>
    <subcellularLocation>
        <location evidence="1">Endosome membrane</location>
        <topology evidence="1">Multi-pass membrane protein</topology>
    </subcellularLocation>
</comment>
<feature type="transmembrane region" description="Helical" evidence="14">
    <location>
        <begin position="512"/>
        <end position="535"/>
    </location>
</feature>
<dbReference type="GO" id="GO:0072345">
    <property type="term" value="F:NAADP-sensitive calcium-release channel activity"/>
    <property type="evidence" value="ECO:0007669"/>
    <property type="project" value="TreeGrafter"/>
</dbReference>
<dbReference type="Proteomes" id="UP001381693">
    <property type="component" value="Unassembled WGS sequence"/>
</dbReference>
<feature type="transmembrane region" description="Helical" evidence="14">
    <location>
        <begin position="623"/>
        <end position="648"/>
    </location>
</feature>
<feature type="domain" description="Mucolipin extracytosolic" evidence="16">
    <location>
        <begin position="214"/>
        <end position="407"/>
    </location>
</feature>
<dbReference type="FunFam" id="1.10.287.70:FF:000033">
    <property type="entry name" value="Mucolipin 1"/>
    <property type="match status" value="1"/>
</dbReference>
<dbReference type="PANTHER" id="PTHR12127">
    <property type="entry name" value="MUCOLIPIN"/>
    <property type="match status" value="1"/>
</dbReference>
<organism evidence="17 18">
    <name type="scientific">Halocaridina rubra</name>
    <name type="common">Hawaiian red shrimp</name>
    <dbReference type="NCBI Taxonomy" id="373956"/>
    <lineage>
        <taxon>Eukaryota</taxon>
        <taxon>Metazoa</taxon>
        <taxon>Ecdysozoa</taxon>
        <taxon>Arthropoda</taxon>
        <taxon>Crustacea</taxon>
        <taxon>Multicrustacea</taxon>
        <taxon>Malacostraca</taxon>
        <taxon>Eumalacostraca</taxon>
        <taxon>Eucarida</taxon>
        <taxon>Decapoda</taxon>
        <taxon>Pleocyemata</taxon>
        <taxon>Caridea</taxon>
        <taxon>Atyoidea</taxon>
        <taxon>Atyidae</taxon>
        <taxon>Halocaridina</taxon>
    </lineage>
</organism>
<dbReference type="Pfam" id="PF08016">
    <property type="entry name" value="PKD_channel"/>
    <property type="match status" value="1"/>
</dbReference>
<feature type="region of interest" description="Disordered" evidence="13">
    <location>
        <begin position="1"/>
        <end position="151"/>
    </location>
</feature>
<evidence type="ECO:0000256" key="14">
    <source>
        <dbReference type="SAM" id="Phobius"/>
    </source>
</evidence>
<evidence type="ECO:0000256" key="11">
    <source>
        <dbReference type="ARBA" id="ARBA00023303"/>
    </source>
</evidence>
<dbReference type="EMBL" id="JAXCGZ010007890">
    <property type="protein sequence ID" value="KAK7078325.1"/>
    <property type="molecule type" value="Genomic_DNA"/>
</dbReference>
<evidence type="ECO:0000256" key="6">
    <source>
        <dbReference type="ARBA" id="ARBA00022753"/>
    </source>
</evidence>
<keyword evidence="3" id="KW-0813">Transport</keyword>
<reference evidence="17 18" key="1">
    <citation type="submission" date="2023-11" db="EMBL/GenBank/DDBJ databases">
        <title>Halocaridina rubra genome assembly.</title>
        <authorList>
            <person name="Smith C."/>
        </authorList>
    </citation>
    <scope>NUCLEOTIDE SEQUENCE [LARGE SCALE GENOMIC DNA]</scope>
    <source>
        <strain evidence="17">EP-1</strain>
        <tissue evidence="17">Whole</tissue>
    </source>
</reference>
<feature type="compositionally biased region" description="Acidic residues" evidence="13">
    <location>
        <begin position="20"/>
        <end position="35"/>
    </location>
</feature>
<keyword evidence="18" id="KW-1185">Reference proteome</keyword>
<dbReference type="CDD" id="cd21050">
    <property type="entry name" value="ELD_TRPML"/>
    <property type="match status" value="1"/>
</dbReference>
<evidence type="ECO:0000256" key="4">
    <source>
        <dbReference type="ARBA" id="ARBA00022475"/>
    </source>
</evidence>
<dbReference type="GO" id="GO:0010008">
    <property type="term" value="C:endosome membrane"/>
    <property type="evidence" value="ECO:0007669"/>
    <property type="project" value="UniProtKB-SubCell"/>
</dbReference>
<keyword evidence="9 14" id="KW-0472">Membrane</keyword>
<feature type="transmembrane region" description="Helical" evidence="14">
    <location>
        <begin position="426"/>
        <end position="447"/>
    </location>
</feature>
<dbReference type="GO" id="GO:0005886">
    <property type="term" value="C:plasma membrane"/>
    <property type="evidence" value="ECO:0007669"/>
    <property type="project" value="UniProtKB-SubCell"/>
</dbReference>
<evidence type="ECO:0000256" key="10">
    <source>
        <dbReference type="ARBA" id="ARBA00023157"/>
    </source>
</evidence>
<evidence type="ECO:0000313" key="17">
    <source>
        <dbReference type="EMBL" id="KAK7078325.1"/>
    </source>
</evidence>
<evidence type="ECO:0000256" key="12">
    <source>
        <dbReference type="ARBA" id="ARBA00036634"/>
    </source>
</evidence>
<feature type="compositionally biased region" description="Polar residues" evidence="13">
    <location>
        <begin position="1"/>
        <end position="18"/>
    </location>
</feature>
<name>A0AAN9AAR5_HALRR</name>
<keyword evidence="4" id="KW-1003">Cell membrane</keyword>
<evidence type="ECO:0000256" key="1">
    <source>
        <dbReference type="ARBA" id="ARBA00004337"/>
    </source>
</evidence>
<feature type="transmembrane region" description="Helical" evidence="14">
    <location>
        <begin position="555"/>
        <end position="577"/>
    </location>
</feature>
<feature type="compositionally biased region" description="Polar residues" evidence="13">
    <location>
        <begin position="135"/>
        <end position="151"/>
    </location>
</feature>
<dbReference type="InterPro" id="IPR013122">
    <property type="entry name" value="PKD1_2_channel"/>
</dbReference>
<dbReference type="InterPro" id="IPR039031">
    <property type="entry name" value="Mucolipin"/>
</dbReference>
<comment type="catalytic activity">
    <reaction evidence="12">
        <text>Ca(2+)(in) = Ca(2+)(out)</text>
        <dbReference type="Rhea" id="RHEA:29671"/>
        <dbReference type="ChEBI" id="CHEBI:29108"/>
    </reaction>
</comment>
<keyword evidence="10" id="KW-1015">Disulfide bond</keyword>
<evidence type="ECO:0000256" key="2">
    <source>
        <dbReference type="ARBA" id="ARBA00004651"/>
    </source>
</evidence>
<gene>
    <name evidence="17" type="primary">MCOLN2</name>
    <name evidence="17" type="ORF">SK128_003018</name>
</gene>
<keyword evidence="6" id="KW-0967">Endosome</keyword>
<protein>
    <submittedName>
        <fullName evidence="17">Mucolipin-2</fullName>
    </submittedName>
</protein>
<dbReference type="PANTHER" id="PTHR12127:SF7">
    <property type="entry name" value="SD02261P"/>
    <property type="match status" value="1"/>
</dbReference>
<keyword evidence="11" id="KW-0407">Ion channel</keyword>
<dbReference type="AlphaFoldDB" id="A0AAN9AAR5"/>
<evidence type="ECO:0000259" key="16">
    <source>
        <dbReference type="Pfam" id="PF21381"/>
    </source>
</evidence>
<evidence type="ECO:0000313" key="18">
    <source>
        <dbReference type="Proteomes" id="UP001381693"/>
    </source>
</evidence>
<evidence type="ECO:0000259" key="15">
    <source>
        <dbReference type="Pfam" id="PF08016"/>
    </source>
</evidence>
<dbReference type="InterPro" id="IPR049134">
    <property type="entry name" value="MCLN_ECD"/>
</dbReference>
<comment type="caution">
    <text evidence="17">The sequence shown here is derived from an EMBL/GenBank/DDBJ whole genome shotgun (WGS) entry which is preliminary data.</text>
</comment>
<evidence type="ECO:0000256" key="7">
    <source>
        <dbReference type="ARBA" id="ARBA00022989"/>
    </source>
</evidence>
<feature type="transmembrane region" description="Helical" evidence="14">
    <location>
        <begin position="480"/>
        <end position="500"/>
    </location>
</feature>
<evidence type="ECO:0000256" key="8">
    <source>
        <dbReference type="ARBA" id="ARBA00023065"/>
    </source>
</evidence>
<accession>A0AAN9AAR5</accession>
<feature type="compositionally biased region" description="Polar residues" evidence="13">
    <location>
        <begin position="107"/>
        <end position="127"/>
    </location>
</feature>
<evidence type="ECO:0000256" key="9">
    <source>
        <dbReference type="ARBA" id="ARBA00023136"/>
    </source>
</evidence>
<evidence type="ECO:0000256" key="13">
    <source>
        <dbReference type="SAM" id="MobiDB-lite"/>
    </source>
</evidence>
<sequence>MNAANHAQCNRSRSSRSASMDEDDHQSSEETDADATEPLMVSIQAAHGAQDGEQNIRGCNKKQLRKSLPPLHPETPRSDPFRTPRARSGSWSGVNESDDELERLAQDSKSSLPQIRVSQPDHTNSGSGRDGVISAESSGESETEPSYFQNSHTARLNSITANRMRRRLKFFFMNPMEKWHARRRFPWKLLLQIVKVIVITAQLCLFAQQRYNHVNYLWDTKISFSHLFIKGWDTSREIQVYPPADGPLAVYKRSDFFEYLDYSISTYARIREEAIGSYLYDYDKNGSVIPPVLCISQYASGHAFIQNNSYILNDNITKTCVDIPPSIANGSDWSVKKFLETKNITFDFDLLLNTDFTFELRTIKLRVNLPFDTPECYHLTGRVIFDNHEHDGQILVELDVAARVLECDGSIHLASESSSLKVWRTIMNILSIIVCVVSLIMCVRALYRGYLIMQSTVEFFRRYVGKPLTVDERMEFVNMWYILICINDILIIIGSFLKIGLESKSYEGFLDTWNVCSLFLGVGNMLVWFGLLRYLGFFKTYNVLILTVKKCFPNVLRFSICILMVFAGYSLCGWLVLGPYHLKFRSFSSTMECLYSLINGDDMFATFSSTSGKDPVVWWFSRIYLYSFISLFIYVILSLFIAIIMDAYETIKKYYRRGFPTSDLLIFINECTEEPSSGVFHDEGERTIHDVINSICCCGYDKRQGSGEYERIL</sequence>
<evidence type="ECO:0000256" key="3">
    <source>
        <dbReference type="ARBA" id="ARBA00022448"/>
    </source>
</evidence>
<dbReference type="Pfam" id="PF21381">
    <property type="entry name" value="MCLN_ECD"/>
    <property type="match status" value="1"/>
</dbReference>
<evidence type="ECO:0000256" key="5">
    <source>
        <dbReference type="ARBA" id="ARBA00022692"/>
    </source>
</evidence>
<dbReference type="Gene3D" id="1.10.287.70">
    <property type="match status" value="1"/>
</dbReference>
<dbReference type="GO" id="GO:0005765">
    <property type="term" value="C:lysosomal membrane"/>
    <property type="evidence" value="ECO:0007669"/>
    <property type="project" value="TreeGrafter"/>
</dbReference>
<proteinExistence type="predicted"/>
<feature type="domain" description="Polycystin cation channel PKD1/PKD2" evidence="15">
    <location>
        <begin position="518"/>
        <end position="651"/>
    </location>
</feature>
<keyword evidence="8" id="KW-0406">Ion transport</keyword>
<keyword evidence="7 14" id="KW-1133">Transmembrane helix</keyword>
<keyword evidence="5 14" id="KW-0812">Transmembrane</keyword>